<dbReference type="Proteomes" id="UP000017747">
    <property type="component" value="Unassembled WGS sequence"/>
</dbReference>
<protein>
    <recommendedName>
        <fullName evidence="1">DUF1722 domain-containing protein</fullName>
    </recommendedName>
</protein>
<evidence type="ECO:0000313" key="2">
    <source>
        <dbReference type="EMBL" id="ETA79490.1"/>
    </source>
</evidence>
<dbReference type="eggNOG" id="COG1683">
    <property type="taxonomic scope" value="Bacteria"/>
</dbReference>
<dbReference type="PANTHER" id="PTHR30087">
    <property type="entry name" value="INNER MEMBRANE PROTEIN"/>
    <property type="match status" value="1"/>
</dbReference>
<dbReference type="InterPro" id="IPR013560">
    <property type="entry name" value="DUF1722"/>
</dbReference>
<dbReference type="RefSeq" id="WP_023386335.1">
    <property type="nucleotide sequence ID" value="NZ_AXUN02000209.1"/>
</dbReference>
<feature type="domain" description="DUF1722" evidence="1">
    <location>
        <begin position="191"/>
        <end position="307"/>
    </location>
</feature>
<name>V7HZS5_9CLOT</name>
<dbReference type="PANTHER" id="PTHR30087:SF0">
    <property type="entry name" value="INNER MEMBRANE PROTEIN"/>
    <property type="match status" value="1"/>
</dbReference>
<dbReference type="Pfam" id="PF08349">
    <property type="entry name" value="DUF1722"/>
    <property type="match status" value="1"/>
</dbReference>
<dbReference type="Pfam" id="PF04463">
    <property type="entry name" value="2-thiour_desulf"/>
    <property type="match status" value="1"/>
</dbReference>
<sequence>MGKAIRPKVVVSRCLGFDTCRYNGQTLPDKFVDALGEFVEYRTVCPEVEIGLGVPRDPIRLVLERGEMLLYQPATGKECKRDMLDYTDNLFKDLSDVDGFLLKGRSPSCGIKDVKVYLGKEKAVGSIKGVGIFGEQVLQHFPGLAIEEEGRLTNYRIREHFLTKIYMLARLREVEKKGTMKELVKYHERSKFLLMTYSQKELKLLGRIVANTEKKPFKDMVYEYRTHFGEALANPPKPTNIVNTLMHMQGYFSDKLTPKEKTFLAENYTKYRDGKVHIGVPVNLLRGYAIKYEQEYLLDQYLWEPFPEELMNISDTGK</sequence>
<gene>
    <name evidence="2" type="ORF">T472_0216655</name>
</gene>
<evidence type="ECO:0000313" key="3">
    <source>
        <dbReference type="Proteomes" id="UP000017747"/>
    </source>
</evidence>
<dbReference type="AlphaFoldDB" id="V7HZS5"/>
<dbReference type="PATRIC" id="fig|994573.3.peg.3156"/>
<dbReference type="PIRSF" id="PIRSF037004">
    <property type="entry name" value="UCP037004"/>
    <property type="match status" value="1"/>
</dbReference>
<dbReference type="OrthoDB" id="9797779at2"/>
<organism evidence="2 3">
    <name type="scientific">Youngiibacter fragilis 232.1</name>
    <dbReference type="NCBI Taxonomy" id="994573"/>
    <lineage>
        <taxon>Bacteria</taxon>
        <taxon>Bacillati</taxon>
        <taxon>Bacillota</taxon>
        <taxon>Clostridia</taxon>
        <taxon>Eubacteriales</taxon>
        <taxon>Clostridiaceae</taxon>
        <taxon>Youngiibacter</taxon>
    </lineage>
</organism>
<dbReference type="eggNOG" id="COG3272">
    <property type="taxonomic scope" value="Bacteria"/>
</dbReference>
<proteinExistence type="predicted"/>
<dbReference type="InterPro" id="IPR017087">
    <property type="entry name" value="UCP037004"/>
</dbReference>
<dbReference type="EMBL" id="AXUN02000209">
    <property type="protein sequence ID" value="ETA79490.1"/>
    <property type="molecule type" value="Genomic_DNA"/>
</dbReference>
<comment type="caution">
    <text evidence="2">The sequence shown here is derived from an EMBL/GenBank/DDBJ whole genome shotgun (WGS) entry which is preliminary data.</text>
</comment>
<reference evidence="2 3" key="1">
    <citation type="journal article" date="2014" name="Genome Announc.">
        <title>Genome Sequence of Youngiibacter fragilis, the Type Strain of the Genus Youngiibacter.</title>
        <authorList>
            <person name="Wawrik C.B."/>
            <person name="Callaghan A.V."/>
            <person name="Stamps B.W."/>
            <person name="Wawrik B."/>
        </authorList>
    </citation>
    <scope>NUCLEOTIDE SEQUENCE [LARGE SCALE GENOMIC DNA]</scope>
    <source>
        <strain evidence="2 3">232.1</strain>
    </source>
</reference>
<accession>V7HZS5</accession>
<dbReference type="STRING" id="994573.T472_0216655"/>
<evidence type="ECO:0000259" key="1">
    <source>
        <dbReference type="Pfam" id="PF08349"/>
    </source>
</evidence>
<keyword evidence="3" id="KW-1185">Reference proteome</keyword>
<dbReference type="InterPro" id="IPR007553">
    <property type="entry name" value="2-thiour_desulf"/>
</dbReference>